<keyword evidence="2" id="KW-0479">Metal-binding</keyword>
<evidence type="ECO:0000256" key="4">
    <source>
        <dbReference type="ARBA" id="ARBA00022801"/>
    </source>
</evidence>
<dbReference type="GO" id="GO:0051539">
    <property type="term" value="F:4 iron, 4 sulfur cluster binding"/>
    <property type="evidence" value="ECO:0007669"/>
    <property type="project" value="UniProtKB-KW"/>
</dbReference>
<evidence type="ECO:0000256" key="2">
    <source>
        <dbReference type="ARBA" id="ARBA00022723"/>
    </source>
</evidence>
<name>A0A6J6M009_9ZZZZ</name>
<dbReference type="InterPro" id="IPR044147">
    <property type="entry name" value="UdgB-like"/>
</dbReference>
<dbReference type="Pfam" id="PF03167">
    <property type="entry name" value="UDG"/>
    <property type="match status" value="1"/>
</dbReference>
<evidence type="ECO:0000256" key="1">
    <source>
        <dbReference type="ARBA" id="ARBA00022485"/>
    </source>
</evidence>
<evidence type="ECO:0000259" key="10">
    <source>
        <dbReference type="SMART" id="SM00986"/>
    </source>
</evidence>
<dbReference type="EMBL" id="CAFBRC010000036">
    <property type="protein sequence ID" value="CAB5074927.1"/>
    <property type="molecule type" value="Genomic_DNA"/>
</dbReference>
<dbReference type="CDD" id="cd10031">
    <property type="entry name" value="UDG-F5_TTUDGB_like"/>
    <property type="match status" value="1"/>
</dbReference>
<keyword evidence="1" id="KW-0004">4Fe-4S</keyword>
<dbReference type="GO" id="GO:0033958">
    <property type="term" value="F:DNA-deoxyinosine glycosylase activity"/>
    <property type="evidence" value="ECO:0007669"/>
    <property type="project" value="InterPro"/>
</dbReference>
<proteinExistence type="inferred from homology"/>
<dbReference type="SMART" id="SM00986">
    <property type="entry name" value="UDG"/>
    <property type="match status" value="1"/>
</dbReference>
<evidence type="ECO:0000256" key="8">
    <source>
        <dbReference type="ARBA" id="ARBA00023779"/>
    </source>
</evidence>
<dbReference type="InterPro" id="IPR036895">
    <property type="entry name" value="Uracil-DNA_glycosylase-like_sf"/>
</dbReference>
<evidence type="ECO:0000313" key="12">
    <source>
        <dbReference type="EMBL" id="CAB4840118.1"/>
    </source>
</evidence>
<evidence type="ECO:0000313" key="13">
    <source>
        <dbReference type="EMBL" id="CAB5074927.1"/>
    </source>
</evidence>
<dbReference type="InterPro" id="IPR051536">
    <property type="entry name" value="UDG_Type-4/5"/>
</dbReference>
<evidence type="ECO:0000256" key="9">
    <source>
        <dbReference type="ARBA" id="ARBA00023887"/>
    </source>
</evidence>
<keyword evidence="6" id="KW-0411">Iron-sulfur</keyword>
<feature type="domain" description="Uracil-DNA glycosylase-like" evidence="10">
    <location>
        <begin position="63"/>
        <end position="233"/>
    </location>
</feature>
<organism evidence="11">
    <name type="scientific">freshwater metagenome</name>
    <dbReference type="NCBI Taxonomy" id="449393"/>
    <lineage>
        <taxon>unclassified sequences</taxon>
        <taxon>metagenomes</taxon>
        <taxon>ecological metagenomes</taxon>
    </lineage>
</organism>
<evidence type="ECO:0000313" key="11">
    <source>
        <dbReference type="EMBL" id="CAB4667420.1"/>
    </source>
</evidence>
<dbReference type="SUPFAM" id="SSF52141">
    <property type="entry name" value="Uracil-DNA glycosylase-like"/>
    <property type="match status" value="1"/>
</dbReference>
<sequence length="249" mass="26885">MSSNAKTAAQVRKISSAVQSLEALDAAITHCTACTRLTKWCTQVAVEKKRAYADEEYWGRPVPGFGATDPRVILLGLAPGAHGANRTGRVFTGDRSGDFLFASLHRVGLANQSTSDRLGDGLELVETRIFTAVRCAPPGNKPTPQEQRNCEPWAARELALVADTARVYVAFGSFAWSALWSILSEPWGLGRRVPFTHGARFDHPQGTLLASYHPSQQNTFTGTLTEGMLDEVLGLASTLAKSEKGPSSR</sequence>
<dbReference type="InterPro" id="IPR005122">
    <property type="entry name" value="Uracil-DNA_glycosylase-like"/>
</dbReference>
<evidence type="ECO:0000256" key="6">
    <source>
        <dbReference type="ARBA" id="ARBA00023014"/>
    </source>
</evidence>
<dbReference type="PANTHER" id="PTHR33693">
    <property type="entry name" value="TYPE-5 URACIL-DNA GLYCOSYLASE"/>
    <property type="match status" value="1"/>
</dbReference>
<keyword evidence="7" id="KW-0234">DNA repair</keyword>
<evidence type="ECO:0000256" key="3">
    <source>
        <dbReference type="ARBA" id="ARBA00022763"/>
    </source>
</evidence>
<evidence type="ECO:0000256" key="5">
    <source>
        <dbReference type="ARBA" id="ARBA00023004"/>
    </source>
</evidence>
<protein>
    <recommendedName>
        <fullName evidence="9">Type-5 uracil-DNA glycosylase</fullName>
    </recommendedName>
</protein>
<dbReference type="AlphaFoldDB" id="A0A6J6M009"/>
<reference evidence="11" key="1">
    <citation type="submission" date="2020-05" db="EMBL/GenBank/DDBJ databases">
        <authorList>
            <person name="Chiriac C."/>
            <person name="Salcher M."/>
            <person name="Ghai R."/>
            <person name="Kavagutti S V."/>
        </authorList>
    </citation>
    <scope>NUCLEOTIDE SEQUENCE</scope>
</reference>
<gene>
    <name evidence="11" type="ORF">UFOPK2342_00218</name>
    <name evidence="12" type="ORF">UFOPK3266_00060</name>
    <name evidence="13" type="ORF">UFOPK4367_00692</name>
</gene>
<dbReference type="EMBL" id="CAFBAA010000001">
    <property type="protein sequence ID" value="CAB4840118.1"/>
    <property type="molecule type" value="Genomic_DNA"/>
</dbReference>
<dbReference type="EMBL" id="CAEZXB010000002">
    <property type="protein sequence ID" value="CAB4667420.1"/>
    <property type="molecule type" value="Genomic_DNA"/>
</dbReference>
<dbReference type="PANTHER" id="PTHR33693:SF3">
    <property type="entry name" value="TYPE-5 URACIL-DNA GLYCOSYLASE"/>
    <property type="match status" value="1"/>
</dbReference>
<evidence type="ECO:0000256" key="7">
    <source>
        <dbReference type="ARBA" id="ARBA00023204"/>
    </source>
</evidence>
<comment type="similarity">
    <text evidence="8">Belongs to the uracil-DNA glycosylase (UDG) superfamily. Type 5 (UDGb) family.</text>
</comment>
<dbReference type="SMART" id="SM00987">
    <property type="entry name" value="UreE_C"/>
    <property type="match status" value="1"/>
</dbReference>
<dbReference type="GO" id="GO:0004844">
    <property type="term" value="F:uracil DNA N-glycosylase activity"/>
    <property type="evidence" value="ECO:0007669"/>
    <property type="project" value="InterPro"/>
</dbReference>
<keyword evidence="5" id="KW-0408">Iron</keyword>
<dbReference type="Gene3D" id="3.40.470.10">
    <property type="entry name" value="Uracil-DNA glycosylase-like domain"/>
    <property type="match status" value="1"/>
</dbReference>
<keyword evidence="4" id="KW-0378">Hydrolase</keyword>
<dbReference type="GO" id="GO:0046872">
    <property type="term" value="F:metal ion binding"/>
    <property type="evidence" value="ECO:0007669"/>
    <property type="project" value="UniProtKB-KW"/>
</dbReference>
<dbReference type="GO" id="GO:0006284">
    <property type="term" value="P:base-excision repair"/>
    <property type="evidence" value="ECO:0007669"/>
    <property type="project" value="InterPro"/>
</dbReference>
<keyword evidence="3" id="KW-0227">DNA damage</keyword>
<accession>A0A6J6M009</accession>